<reference evidence="1" key="1">
    <citation type="journal article" date="2021" name="PeerJ">
        <title>Extensive microbial diversity within the chicken gut microbiome revealed by metagenomics and culture.</title>
        <authorList>
            <person name="Gilroy R."/>
            <person name="Ravi A."/>
            <person name="Getino M."/>
            <person name="Pursley I."/>
            <person name="Horton D.L."/>
            <person name="Alikhan N.F."/>
            <person name="Baker D."/>
            <person name="Gharbi K."/>
            <person name="Hall N."/>
            <person name="Watson M."/>
            <person name="Adriaenssens E.M."/>
            <person name="Foster-Nyarko E."/>
            <person name="Jarju S."/>
            <person name="Secka A."/>
            <person name="Antonio M."/>
            <person name="Oren A."/>
            <person name="Chaudhuri R.R."/>
            <person name="La Ragione R."/>
            <person name="Hildebrand F."/>
            <person name="Pallen M.J."/>
        </authorList>
    </citation>
    <scope>NUCLEOTIDE SEQUENCE</scope>
    <source>
        <strain evidence="1">ChiGjej5B5-22894</strain>
    </source>
</reference>
<comment type="caution">
    <text evidence="1">The sequence shown here is derived from an EMBL/GenBank/DDBJ whole genome shotgun (WGS) entry which is preliminary data.</text>
</comment>
<evidence type="ECO:0000313" key="2">
    <source>
        <dbReference type="Proteomes" id="UP000742460"/>
    </source>
</evidence>
<protein>
    <recommendedName>
        <fullName evidence="3">DNA-directed RNA polymerase subunit beta</fullName>
    </recommendedName>
</protein>
<gene>
    <name evidence="1" type="ORF">K8V81_08355</name>
</gene>
<reference evidence="1" key="2">
    <citation type="submission" date="2021-09" db="EMBL/GenBank/DDBJ databases">
        <authorList>
            <person name="Gilroy R."/>
        </authorList>
    </citation>
    <scope>NUCLEOTIDE SEQUENCE</scope>
    <source>
        <strain evidence="1">ChiGjej5B5-22894</strain>
    </source>
</reference>
<sequence length="210" mass="22137">MSPNDSSRFRRPAPLFDSVAEAIPGEPDPATSADLAHDSARALLDGVFHSSDPEVVARVVALAADDGLTDLSALWSGAPATSLPGALWRLYVLHTWAAQGGDEVVRRYRAGSRTVPGLRYLSGFAEPPEVEQVQRTMDDILRGAFTGDLALALRRAGAVATIVAHGTAHLADDAADGAAGDERTRQAERLLRTGEELTAAGHHAEAGRLD</sequence>
<organism evidence="1 2">
    <name type="scientific">Brachybacterium massiliense</name>
    <dbReference type="NCBI Taxonomy" id="1755098"/>
    <lineage>
        <taxon>Bacteria</taxon>
        <taxon>Bacillati</taxon>
        <taxon>Actinomycetota</taxon>
        <taxon>Actinomycetes</taxon>
        <taxon>Micrococcales</taxon>
        <taxon>Dermabacteraceae</taxon>
        <taxon>Brachybacterium</taxon>
    </lineage>
</organism>
<evidence type="ECO:0000313" key="1">
    <source>
        <dbReference type="EMBL" id="HJG91725.1"/>
    </source>
</evidence>
<dbReference type="Proteomes" id="UP000742460">
    <property type="component" value="Unassembled WGS sequence"/>
</dbReference>
<dbReference type="EMBL" id="DYUE01000191">
    <property type="protein sequence ID" value="HJG91725.1"/>
    <property type="molecule type" value="Genomic_DNA"/>
</dbReference>
<dbReference type="AlphaFoldDB" id="A0A921MW57"/>
<accession>A0A921MW57</accession>
<name>A0A921MW57_9MICO</name>
<evidence type="ECO:0008006" key="3">
    <source>
        <dbReference type="Google" id="ProtNLM"/>
    </source>
</evidence>
<proteinExistence type="predicted"/>